<sequence length="257" mass="26667">MVCAYRAGSLSARVTPPEYGASGRDDAEARLAVAAERLHGRTGVRFVTRAARSAAAALHEVAEEADAELVVVGSSHRGALRRILPGTTAAQVLSAAPCAVAVAPIGFSENRPGRIQSVGAGFDGGPESAGALQRAARLAVEQRAVLRAFAVVEPVERTFGWAGDWIYPEYVADAVATMREELAAARGALHEAPRRVTEEVLEGDPATELVRVSEQVDVLVLGSRGYGPVGRLVVGSVAARVATAAACPLVLCPRAGE</sequence>
<dbReference type="PANTHER" id="PTHR46268:SF6">
    <property type="entry name" value="UNIVERSAL STRESS PROTEIN UP12"/>
    <property type="match status" value="1"/>
</dbReference>
<dbReference type="InterPro" id="IPR006016">
    <property type="entry name" value="UspA"/>
</dbReference>
<dbReference type="InterPro" id="IPR006015">
    <property type="entry name" value="Universal_stress_UspA"/>
</dbReference>
<protein>
    <submittedName>
        <fullName evidence="3">Universal stress protein</fullName>
    </submittedName>
</protein>
<evidence type="ECO:0000256" key="1">
    <source>
        <dbReference type="ARBA" id="ARBA00008791"/>
    </source>
</evidence>
<dbReference type="KEGG" id="sbae:DSM104329_00788"/>
<organism evidence="3 4">
    <name type="scientific">Capillimicrobium parvum</name>
    <dbReference type="NCBI Taxonomy" id="2884022"/>
    <lineage>
        <taxon>Bacteria</taxon>
        <taxon>Bacillati</taxon>
        <taxon>Actinomycetota</taxon>
        <taxon>Thermoleophilia</taxon>
        <taxon>Solirubrobacterales</taxon>
        <taxon>Capillimicrobiaceae</taxon>
        <taxon>Capillimicrobium</taxon>
    </lineage>
</organism>
<evidence type="ECO:0000313" key="4">
    <source>
        <dbReference type="Proteomes" id="UP001162834"/>
    </source>
</evidence>
<accession>A0A9E7BYK8</accession>
<gene>
    <name evidence="3" type="ORF">DSM104329_00788</name>
</gene>
<feature type="domain" description="UspA" evidence="2">
    <location>
        <begin position="26"/>
        <end position="103"/>
    </location>
</feature>
<dbReference type="PANTHER" id="PTHR46268">
    <property type="entry name" value="STRESS RESPONSE PROTEIN NHAX"/>
    <property type="match status" value="1"/>
</dbReference>
<dbReference type="Proteomes" id="UP001162834">
    <property type="component" value="Chromosome"/>
</dbReference>
<dbReference type="CDD" id="cd00293">
    <property type="entry name" value="USP-like"/>
    <property type="match status" value="1"/>
</dbReference>
<dbReference type="AlphaFoldDB" id="A0A9E7BYK8"/>
<proteinExistence type="inferred from homology"/>
<keyword evidence="4" id="KW-1185">Reference proteome</keyword>
<evidence type="ECO:0000259" key="2">
    <source>
        <dbReference type="Pfam" id="PF00582"/>
    </source>
</evidence>
<evidence type="ECO:0000313" key="3">
    <source>
        <dbReference type="EMBL" id="UGS34410.1"/>
    </source>
</evidence>
<dbReference type="Gene3D" id="3.40.50.620">
    <property type="entry name" value="HUPs"/>
    <property type="match status" value="2"/>
</dbReference>
<name>A0A9E7BYK8_9ACTN</name>
<dbReference type="PRINTS" id="PR01438">
    <property type="entry name" value="UNVRSLSTRESS"/>
</dbReference>
<dbReference type="Pfam" id="PF00582">
    <property type="entry name" value="Usp"/>
    <property type="match status" value="2"/>
</dbReference>
<dbReference type="InterPro" id="IPR014729">
    <property type="entry name" value="Rossmann-like_a/b/a_fold"/>
</dbReference>
<dbReference type="EMBL" id="CP087164">
    <property type="protein sequence ID" value="UGS34410.1"/>
    <property type="molecule type" value="Genomic_DNA"/>
</dbReference>
<reference evidence="3" key="1">
    <citation type="journal article" date="2022" name="Int. J. Syst. Evol. Microbiol.">
        <title>Pseudomonas aegrilactucae sp. nov. and Pseudomonas morbosilactucae sp. nov., pathogens causing bacterial rot of lettuce in Japan.</title>
        <authorList>
            <person name="Sawada H."/>
            <person name="Fujikawa T."/>
            <person name="Satou M."/>
        </authorList>
    </citation>
    <scope>NUCLEOTIDE SEQUENCE</scope>
    <source>
        <strain evidence="3">0166_1</strain>
    </source>
</reference>
<dbReference type="SUPFAM" id="SSF52402">
    <property type="entry name" value="Adenine nucleotide alpha hydrolases-like"/>
    <property type="match status" value="2"/>
</dbReference>
<feature type="domain" description="UspA" evidence="2">
    <location>
        <begin position="117"/>
        <end position="252"/>
    </location>
</feature>
<comment type="similarity">
    <text evidence="1">Belongs to the universal stress protein A family.</text>
</comment>